<feature type="transmembrane region" description="Helical" evidence="7">
    <location>
        <begin position="360"/>
        <end position="386"/>
    </location>
</feature>
<dbReference type="Pfam" id="PF07690">
    <property type="entry name" value="MFS_1"/>
    <property type="match status" value="1"/>
</dbReference>
<dbReference type="Gene3D" id="1.20.1720.10">
    <property type="entry name" value="Multidrug resistance protein D"/>
    <property type="match status" value="1"/>
</dbReference>
<name>A0A7W8QJX7_9ACTN</name>
<dbReference type="AlphaFoldDB" id="A0A7W8QJX7"/>
<dbReference type="PROSITE" id="PS50850">
    <property type="entry name" value="MFS"/>
    <property type="match status" value="1"/>
</dbReference>
<dbReference type="InterPro" id="IPR011701">
    <property type="entry name" value="MFS"/>
</dbReference>
<keyword evidence="3" id="KW-1003">Cell membrane</keyword>
<dbReference type="InterPro" id="IPR036259">
    <property type="entry name" value="MFS_trans_sf"/>
</dbReference>
<evidence type="ECO:0000313" key="9">
    <source>
        <dbReference type="EMBL" id="MBB5431178.1"/>
    </source>
</evidence>
<keyword evidence="4 7" id="KW-0812">Transmembrane</keyword>
<keyword evidence="6 7" id="KW-0472">Membrane</keyword>
<keyword evidence="5 7" id="KW-1133">Transmembrane helix</keyword>
<evidence type="ECO:0000313" key="10">
    <source>
        <dbReference type="Proteomes" id="UP000572635"/>
    </source>
</evidence>
<feature type="transmembrane region" description="Helical" evidence="7">
    <location>
        <begin position="270"/>
        <end position="292"/>
    </location>
</feature>
<dbReference type="CDD" id="cd17321">
    <property type="entry name" value="MFS_MMR_MDR_like"/>
    <property type="match status" value="1"/>
</dbReference>
<dbReference type="PANTHER" id="PTHR42718:SF47">
    <property type="entry name" value="METHYL VIOLOGEN RESISTANCE PROTEIN SMVA"/>
    <property type="match status" value="1"/>
</dbReference>
<evidence type="ECO:0000256" key="2">
    <source>
        <dbReference type="ARBA" id="ARBA00022448"/>
    </source>
</evidence>
<evidence type="ECO:0000256" key="7">
    <source>
        <dbReference type="SAM" id="Phobius"/>
    </source>
</evidence>
<evidence type="ECO:0000256" key="1">
    <source>
        <dbReference type="ARBA" id="ARBA00004651"/>
    </source>
</evidence>
<dbReference type="RefSeq" id="WP_184390400.1">
    <property type="nucleotide sequence ID" value="NZ_BAAAJD010000007.1"/>
</dbReference>
<proteinExistence type="predicted"/>
<dbReference type="Gene3D" id="1.20.1250.20">
    <property type="entry name" value="MFS general substrate transporter like domains"/>
    <property type="match status" value="1"/>
</dbReference>
<evidence type="ECO:0000256" key="4">
    <source>
        <dbReference type="ARBA" id="ARBA00022692"/>
    </source>
</evidence>
<dbReference type="InterPro" id="IPR020846">
    <property type="entry name" value="MFS_dom"/>
</dbReference>
<comment type="subcellular location">
    <subcellularLocation>
        <location evidence="1">Cell membrane</location>
        <topology evidence="1">Multi-pass membrane protein</topology>
    </subcellularLocation>
</comment>
<feature type="transmembrane region" description="Helical" evidence="7">
    <location>
        <begin position="15"/>
        <end position="39"/>
    </location>
</feature>
<comment type="caution">
    <text evidence="9">The sequence shown here is derived from an EMBL/GenBank/DDBJ whole genome shotgun (WGS) entry which is preliminary data.</text>
</comment>
<dbReference type="GO" id="GO:0022857">
    <property type="term" value="F:transmembrane transporter activity"/>
    <property type="evidence" value="ECO:0007669"/>
    <property type="project" value="InterPro"/>
</dbReference>
<feature type="transmembrane region" description="Helical" evidence="7">
    <location>
        <begin position="169"/>
        <end position="191"/>
    </location>
</feature>
<dbReference type="Proteomes" id="UP000572635">
    <property type="component" value="Unassembled WGS sequence"/>
</dbReference>
<evidence type="ECO:0000256" key="5">
    <source>
        <dbReference type="ARBA" id="ARBA00022989"/>
    </source>
</evidence>
<protein>
    <submittedName>
        <fullName evidence="9">DHA2 family multidrug resistance protein-like MFS transporter</fullName>
    </submittedName>
</protein>
<keyword evidence="2" id="KW-0813">Transport</keyword>
<evidence type="ECO:0000256" key="6">
    <source>
        <dbReference type="ARBA" id="ARBA00023136"/>
    </source>
</evidence>
<feature type="transmembrane region" description="Helical" evidence="7">
    <location>
        <begin position="407"/>
        <end position="428"/>
    </location>
</feature>
<feature type="transmembrane region" description="Helical" evidence="7">
    <location>
        <begin position="232"/>
        <end position="249"/>
    </location>
</feature>
<feature type="transmembrane region" description="Helical" evidence="7">
    <location>
        <begin position="203"/>
        <end position="220"/>
    </location>
</feature>
<dbReference type="GO" id="GO:0005886">
    <property type="term" value="C:plasma membrane"/>
    <property type="evidence" value="ECO:0007669"/>
    <property type="project" value="UniProtKB-SubCell"/>
</dbReference>
<feature type="transmembrane region" description="Helical" evidence="7">
    <location>
        <begin position="481"/>
        <end position="500"/>
    </location>
</feature>
<accession>A0A7W8QJX7</accession>
<feature type="domain" description="Major facilitator superfamily (MFS) profile" evidence="8">
    <location>
        <begin position="17"/>
        <end position="504"/>
    </location>
</feature>
<feature type="transmembrane region" description="Helical" evidence="7">
    <location>
        <begin position="334"/>
        <end position="354"/>
    </location>
</feature>
<feature type="transmembrane region" description="Helical" evidence="7">
    <location>
        <begin position="141"/>
        <end position="163"/>
    </location>
</feature>
<dbReference type="PANTHER" id="PTHR42718">
    <property type="entry name" value="MAJOR FACILITATOR SUPERFAMILY MULTIDRUG TRANSPORTER MFSC"/>
    <property type="match status" value="1"/>
</dbReference>
<feature type="transmembrane region" description="Helical" evidence="7">
    <location>
        <begin position="51"/>
        <end position="71"/>
    </location>
</feature>
<dbReference type="SUPFAM" id="SSF103473">
    <property type="entry name" value="MFS general substrate transporter"/>
    <property type="match status" value="1"/>
</dbReference>
<evidence type="ECO:0000256" key="3">
    <source>
        <dbReference type="ARBA" id="ARBA00022475"/>
    </source>
</evidence>
<feature type="transmembrane region" description="Helical" evidence="7">
    <location>
        <begin position="108"/>
        <end position="129"/>
    </location>
</feature>
<dbReference type="EMBL" id="JACHDB010000001">
    <property type="protein sequence ID" value="MBB5431178.1"/>
    <property type="molecule type" value="Genomic_DNA"/>
</dbReference>
<feature type="transmembrane region" description="Helical" evidence="7">
    <location>
        <begin position="304"/>
        <end position="327"/>
    </location>
</feature>
<feature type="transmembrane region" description="Helical" evidence="7">
    <location>
        <begin position="83"/>
        <end position="102"/>
    </location>
</feature>
<sequence length="519" mass="53003">MNSAGDGAKAGRREWAGLAVLMLPVLLISVTVTVLFFALPSLTAELAPSGAQQLWIVDIYAFLLAGLLIPMGNLGDRIGRRRLLLLGAAAFGATSAAAAYAPTAELLIAARALQGAAAATLMPPTLALIRTMFTRARQLQAAIAVWASVFTLGSVVGPIIGGWLLEQFWWGAVFLINVPVMAVLLVLGPLLLPEYRDPEPGRFDLVSAAWVLLAALPAVYAVKKAAEQDLTAPTLAAALLGVLFAVLFVRRQQRLDAPMLDLALFRSAAFSVSLITAALAVFALVGTFYFITQYLMSVLGMRPLTAGLMTLPTAVSSVTGSMLGAALTRWFRPGHVIGSGMLLGAAGFVLIARLDTAVDLPLLFAGLLLLGWGIGSVQALASNMVVSSAPPEKAGSASGLFESATEFGQALGAAVLGSIGVAVFRSALAGGLPAGLSAEQGAAASETLGGALAVAAELAGGTGAALAEAARSAYVGGMQTAAWAGAAIMLVMGVLAFINLRHARVGEQAPPEPAAGAAR</sequence>
<keyword evidence="10" id="KW-1185">Reference proteome</keyword>
<organism evidence="9 10">
    <name type="scientific">Nocardiopsis composta</name>
    <dbReference type="NCBI Taxonomy" id="157465"/>
    <lineage>
        <taxon>Bacteria</taxon>
        <taxon>Bacillati</taxon>
        <taxon>Actinomycetota</taxon>
        <taxon>Actinomycetes</taxon>
        <taxon>Streptosporangiales</taxon>
        <taxon>Nocardiopsidaceae</taxon>
        <taxon>Nocardiopsis</taxon>
    </lineage>
</organism>
<gene>
    <name evidence="9" type="ORF">HDA36_001262</name>
</gene>
<reference evidence="9 10" key="1">
    <citation type="submission" date="2020-08" db="EMBL/GenBank/DDBJ databases">
        <title>Sequencing the genomes of 1000 actinobacteria strains.</title>
        <authorList>
            <person name="Klenk H.-P."/>
        </authorList>
    </citation>
    <scope>NUCLEOTIDE SEQUENCE [LARGE SCALE GENOMIC DNA]</scope>
    <source>
        <strain evidence="9 10">DSM 44551</strain>
    </source>
</reference>
<evidence type="ECO:0000259" key="8">
    <source>
        <dbReference type="PROSITE" id="PS50850"/>
    </source>
</evidence>